<evidence type="ECO:0000256" key="2">
    <source>
        <dbReference type="ARBA" id="ARBA00022475"/>
    </source>
</evidence>
<feature type="transmembrane region" description="Helical" evidence="7">
    <location>
        <begin position="77"/>
        <end position="96"/>
    </location>
</feature>
<dbReference type="HAMAP" id="MF_01147">
    <property type="entry name" value="Lgt"/>
    <property type="match status" value="1"/>
</dbReference>
<feature type="binding site" evidence="7">
    <location>
        <position position="159"/>
    </location>
    <ligand>
        <name>a 1,2-diacyl-sn-glycero-3-phospho-(1'-sn-glycerol)</name>
        <dbReference type="ChEBI" id="CHEBI:64716"/>
    </ligand>
</feature>
<dbReference type="GO" id="GO:0008961">
    <property type="term" value="F:phosphatidylglycerol-prolipoprotein diacylglyceryl transferase activity"/>
    <property type="evidence" value="ECO:0007669"/>
    <property type="project" value="UniProtKB-UniRule"/>
</dbReference>
<evidence type="ECO:0000256" key="3">
    <source>
        <dbReference type="ARBA" id="ARBA00022679"/>
    </source>
</evidence>
<gene>
    <name evidence="7" type="primary">lgt</name>
    <name evidence="8" type="ORF">AVDCRST_MAG44-98</name>
</gene>
<keyword evidence="5 7" id="KW-1133">Transmembrane helix</keyword>
<dbReference type="EC" id="2.5.1.145" evidence="7"/>
<feature type="transmembrane region" description="Helical" evidence="7">
    <location>
        <begin position="230"/>
        <end position="248"/>
    </location>
</feature>
<dbReference type="PANTHER" id="PTHR30589">
    <property type="entry name" value="PROLIPOPROTEIN DIACYLGLYCERYL TRANSFERASE"/>
    <property type="match status" value="1"/>
</dbReference>
<dbReference type="PANTHER" id="PTHR30589:SF0">
    <property type="entry name" value="PHOSPHATIDYLGLYCEROL--PROLIPOPROTEIN DIACYLGLYCERYL TRANSFERASE"/>
    <property type="match status" value="1"/>
</dbReference>
<evidence type="ECO:0000256" key="1">
    <source>
        <dbReference type="ARBA" id="ARBA00007150"/>
    </source>
</evidence>
<feature type="transmembrane region" description="Helical" evidence="7">
    <location>
        <begin position="268"/>
        <end position="285"/>
    </location>
</feature>
<comment type="pathway">
    <text evidence="7">Protein modification; lipoprotein biosynthesis (diacylglyceryl transfer).</text>
</comment>
<proteinExistence type="inferred from homology"/>
<dbReference type="UniPathway" id="UPA00664"/>
<dbReference type="PROSITE" id="PS01311">
    <property type="entry name" value="LGT"/>
    <property type="match status" value="1"/>
</dbReference>
<keyword evidence="3 7" id="KW-0808">Transferase</keyword>
<dbReference type="GO" id="GO:0005886">
    <property type="term" value="C:plasma membrane"/>
    <property type="evidence" value="ECO:0007669"/>
    <property type="project" value="UniProtKB-SubCell"/>
</dbReference>
<evidence type="ECO:0000256" key="7">
    <source>
        <dbReference type="HAMAP-Rule" id="MF_01147"/>
    </source>
</evidence>
<evidence type="ECO:0000256" key="6">
    <source>
        <dbReference type="ARBA" id="ARBA00023136"/>
    </source>
</evidence>
<dbReference type="EMBL" id="CADCVY010000007">
    <property type="protein sequence ID" value="CAA9488881.1"/>
    <property type="molecule type" value="Genomic_DNA"/>
</dbReference>
<reference evidence="8" key="1">
    <citation type="submission" date="2020-02" db="EMBL/GenBank/DDBJ databases">
        <authorList>
            <person name="Meier V. D."/>
        </authorList>
    </citation>
    <scope>NUCLEOTIDE SEQUENCE</scope>
    <source>
        <strain evidence="8">AVDCRST_MAG44</strain>
    </source>
</reference>
<name>A0A6J4SAQ8_9SPHN</name>
<feature type="transmembrane region" description="Helical" evidence="7">
    <location>
        <begin position="116"/>
        <end position="133"/>
    </location>
</feature>
<comment type="catalytic activity">
    <reaction evidence="7">
        <text>L-cysteinyl-[prolipoprotein] + a 1,2-diacyl-sn-glycero-3-phospho-(1'-sn-glycerol) = an S-1,2-diacyl-sn-glyceryl-L-cysteinyl-[prolipoprotein] + sn-glycerol 1-phosphate + H(+)</text>
        <dbReference type="Rhea" id="RHEA:56712"/>
        <dbReference type="Rhea" id="RHEA-COMP:14679"/>
        <dbReference type="Rhea" id="RHEA-COMP:14680"/>
        <dbReference type="ChEBI" id="CHEBI:15378"/>
        <dbReference type="ChEBI" id="CHEBI:29950"/>
        <dbReference type="ChEBI" id="CHEBI:57685"/>
        <dbReference type="ChEBI" id="CHEBI:64716"/>
        <dbReference type="ChEBI" id="CHEBI:140658"/>
        <dbReference type="EC" id="2.5.1.145"/>
    </reaction>
</comment>
<evidence type="ECO:0000313" key="8">
    <source>
        <dbReference type="EMBL" id="CAA9488881.1"/>
    </source>
</evidence>
<dbReference type="NCBIfam" id="TIGR00544">
    <property type="entry name" value="lgt"/>
    <property type="match status" value="1"/>
</dbReference>
<keyword evidence="2 7" id="KW-1003">Cell membrane</keyword>
<keyword evidence="4 7" id="KW-0812">Transmembrane</keyword>
<evidence type="ECO:0000256" key="5">
    <source>
        <dbReference type="ARBA" id="ARBA00022989"/>
    </source>
</evidence>
<protein>
    <recommendedName>
        <fullName evidence="7">Phosphatidylglycerol--prolipoprotein diacylglyceryl transferase</fullName>
        <ecNumber evidence="7">2.5.1.145</ecNumber>
    </recommendedName>
</protein>
<sequence length="302" mass="34248">MRLRPLRGKSLQTAQNSQFIEFPDLNLSPIALSIGPFDLRWYSLAYLAGIFIGYWYLLKLLKQPGAPMARRHSDDLVFYAALGIILGGRLGYVLFYNLGEYLQNPIEIFKLWDGGMSFHGGVIGTSLGLMYLARKEKLNWLRIHDYVACCVPFGLFFGRLANFVNQELWGAPTQVPWGVRFVEMTQVGPILGPPRHPSQLYEAALEGLVLFAILAWMFWRTQARYEPGKLVGAFIFFYGLFRFAIEFIREPDQQLIGFTNATGLHMGQWLSLPMILGGLYLMLTAKRRRVRVEPIAGTASVA</sequence>
<dbReference type="AlphaFoldDB" id="A0A6J4SAQ8"/>
<comment type="similarity">
    <text evidence="1 7">Belongs to the Lgt family.</text>
</comment>
<feature type="transmembrane region" description="Helical" evidence="7">
    <location>
        <begin position="145"/>
        <end position="164"/>
    </location>
</feature>
<dbReference type="Pfam" id="PF01790">
    <property type="entry name" value="LGT"/>
    <property type="match status" value="1"/>
</dbReference>
<organism evidence="8">
    <name type="scientific">uncultured Sphingomonas sp</name>
    <dbReference type="NCBI Taxonomy" id="158754"/>
    <lineage>
        <taxon>Bacteria</taxon>
        <taxon>Pseudomonadati</taxon>
        <taxon>Pseudomonadota</taxon>
        <taxon>Alphaproteobacteria</taxon>
        <taxon>Sphingomonadales</taxon>
        <taxon>Sphingomonadaceae</taxon>
        <taxon>Sphingomonas</taxon>
        <taxon>environmental samples</taxon>
    </lineage>
</organism>
<keyword evidence="8" id="KW-0449">Lipoprotein</keyword>
<comment type="function">
    <text evidence="7">Catalyzes the transfer of the diacylglyceryl group from phosphatidylglycerol to the sulfhydryl group of the N-terminal cysteine of a prolipoprotein, the first step in the formation of mature lipoproteins.</text>
</comment>
<evidence type="ECO:0000256" key="4">
    <source>
        <dbReference type="ARBA" id="ARBA00022692"/>
    </source>
</evidence>
<feature type="transmembrane region" description="Helical" evidence="7">
    <location>
        <begin position="39"/>
        <end position="57"/>
    </location>
</feature>
<dbReference type="InterPro" id="IPR001640">
    <property type="entry name" value="Lgt"/>
</dbReference>
<dbReference type="GO" id="GO:0042158">
    <property type="term" value="P:lipoprotein biosynthetic process"/>
    <property type="evidence" value="ECO:0007669"/>
    <property type="project" value="UniProtKB-UniRule"/>
</dbReference>
<comment type="subcellular location">
    <subcellularLocation>
        <location evidence="7">Cell membrane</location>
        <topology evidence="7">Multi-pass membrane protein</topology>
    </subcellularLocation>
</comment>
<keyword evidence="6 7" id="KW-0472">Membrane</keyword>
<feature type="transmembrane region" description="Helical" evidence="7">
    <location>
        <begin position="200"/>
        <end position="218"/>
    </location>
</feature>
<accession>A0A6J4SAQ8</accession>